<proteinExistence type="inferred from homology"/>
<feature type="domain" description="HTH lysR-type" evidence="5">
    <location>
        <begin position="12"/>
        <end position="66"/>
    </location>
</feature>
<dbReference type="PANTHER" id="PTHR30118">
    <property type="entry name" value="HTH-TYPE TRANSCRIPTIONAL REGULATOR LEUO-RELATED"/>
    <property type="match status" value="1"/>
</dbReference>
<dbReference type="GO" id="GO:0003700">
    <property type="term" value="F:DNA-binding transcription factor activity"/>
    <property type="evidence" value="ECO:0007669"/>
    <property type="project" value="InterPro"/>
</dbReference>
<dbReference type="CDD" id="cd08417">
    <property type="entry name" value="PBP2_Nitroaromatics_like"/>
    <property type="match status" value="1"/>
</dbReference>
<dbReference type="InterPro" id="IPR050389">
    <property type="entry name" value="LysR-type_TF"/>
</dbReference>
<evidence type="ECO:0000256" key="4">
    <source>
        <dbReference type="ARBA" id="ARBA00023163"/>
    </source>
</evidence>
<dbReference type="InterPro" id="IPR036388">
    <property type="entry name" value="WH-like_DNA-bd_sf"/>
</dbReference>
<dbReference type="Pfam" id="PF03466">
    <property type="entry name" value="LysR_substrate"/>
    <property type="match status" value="1"/>
</dbReference>
<evidence type="ECO:0000313" key="6">
    <source>
        <dbReference type="EMBL" id="CUH78820.1"/>
    </source>
</evidence>
<keyword evidence="2" id="KW-0805">Transcription regulation</keyword>
<keyword evidence="7" id="KW-1185">Reference proteome</keyword>
<organism evidence="6 7">
    <name type="scientific">Tritonibacter multivorans</name>
    <dbReference type="NCBI Taxonomy" id="928856"/>
    <lineage>
        <taxon>Bacteria</taxon>
        <taxon>Pseudomonadati</taxon>
        <taxon>Pseudomonadota</taxon>
        <taxon>Alphaproteobacteria</taxon>
        <taxon>Rhodobacterales</taxon>
        <taxon>Paracoccaceae</taxon>
        <taxon>Tritonibacter</taxon>
    </lineage>
</organism>
<dbReference type="Proteomes" id="UP000052022">
    <property type="component" value="Unassembled WGS sequence"/>
</dbReference>
<dbReference type="Gene3D" id="1.10.10.10">
    <property type="entry name" value="Winged helix-like DNA-binding domain superfamily/Winged helix DNA-binding domain"/>
    <property type="match status" value="1"/>
</dbReference>
<dbReference type="OrthoDB" id="9774011at2"/>
<dbReference type="AlphaFoldDB" id="A0A0P1GTS9"/>
<dbReference type="RefSeq" id="WP_074942041.1">
    <property type="nucleotide sequence ID" value="NZ_CYSD01000033.1"/>
</dbReference>
<dbReference type="PROSITE" id="PS50931">
    <property type="entry name" value="HTH_LYSR"/>
    <property type="match status" value="1"/>
</dbReference>
<evidence type="ECO:0000256" key="2">
    <source>
        <dbReference type="ARBA" id="ARBA00023015"/>
    </source>
</evidence>
<accession>A0A0P1GTS9</accession>
<dbReference type="Gene3D" id="3.40.190.10">
    <property type="entry name" value="Periplasmic binding protein-like II"/>
    <property type="match status" value="2"/>
</dbReference>
<evidence type="ECO:0000256" key="1">
    <source>
        <dbReference type="ARBA" id="ARBA00009437"/>
    </source>
</evidence>
<dbReference type="SUPFAM" id="SSF53850">
    <property type="entry name" value="Periplasmic binding protein-like II"/>
    <property type="match status" value="1"/>
</dbReference>
<dbReference type="GO" id="GO:0003677">
    <property type="term" value="F:DNA binding"/>
    <property type="evidence" value="ECO:0007669"/>
    <property type="project" value="UniProtKB-KW"/>
</dbReference>
<dbReference type="InterPro" id="IPR036390">
    <property type="entry name" value="WH_DNA-bd_sf"/>
</dbReference>
<sequence>MNKIDISNISGQSMRVFLAVYDEISVSKAALRLGQSQSSVSHTLEKLRGIMGAELFQKSGRGIVPTALATRVAPVLRQIVADLESLGESDDYDPAEDKSPVIIALNGSAMAVMSSRLRETLWETVPFREICLRELGSRDNLEDCLQRQEADLAIVPRLNTYPQTLQHSALYKDRSVIYYDPSQRGPVTTIEDYGSARHAVLDFGGRTKSNVEQQLAQWAINREVCLRVQNVWLMAEALTGSDMITTLPETLSRGPLSHLETCEPPFVKAPFTFDLTWHIRQENSARNLWLRRMVQRSVEGLLAAASK</sequence>
<dbReference type="SUPFAM" id="SSF46785">
    <property type="entry name" value="Winged helix' DNA-binding domain"/>
    <property type="match status" value="1"/>
</dbReference>
<dbReference type="InterPro" id="IPR005119">
    <property type="entry name" value="LysR_subst-bd"/>
</dbReference>
<keyword evidence="4" id="KW-0804">Transcription</keyword>
<dbReference type="EMBL" id="CYSD01000033">
    <property type="protein sequence ID" value="CUH78820.1"/>
    <property type="molecule type" value="Genomic_DNA"/>
</dbReference>
<reference evidence="6 7" key="1">
    <citation type="submission" date="2015-09" db="EMBL/GenBank/DDBJ databases">
        <authorList>
            <consortium name="Swine Surveillance"/>
        </authorList>
    </citation>
    <scope>NUCLEOTIDE SEQUENCE [LARGE SCALE GENOMIC DNA]</scope>
    <source>
        <strain evidence="6 7">CECT 7557</strain>
    </source>
</reference>
<gene>
    <name evidence="6" type="primary">nodD2</name>
    <name evidence="6" type="ORF">TRM7557_02057</name>
</gene>
<name>A0A0P1GTS9_9RHOB</name>
<comment type="similarity">
    <text evidence="1">Belongs to the LysR transcriptional regulatory family.</text>
</comment>
<dbReference type="Pfam" id="PF00126">
    <property type="entry name" value="HTH_1"/>
    <property type="match status" value="1"/>
</dbReference>
<dbReference type="STRING" id="928856.SAMN04488049_110129"/>
<dbReference type="InterPro" id="IPR000847">
    <property type="entry name" value="LysR_HTH_N"/>
</dbReference>
<protein>
    <submittedName>
        <fullName evidence="6">Nodulation protein D 2</fullName>
    </submittedName>
</protein>
<evidence type="ECO:0000259" key="5">
    <source>
        <dbReference type="PROSITE" id="PS50931"/>
    </source>
</evidence>
<keyword evidence="3" id="KW-0238">DNA-binding</keyword>
<dbReference type="InterPro" id="IPR037402">
    <property type="entry name" value="YidZ_PBP2"/>
</dbReference>
<dbReference type="PANTHER" id="PTHR30118:SF6">
    <property type="entry name" value="HTH-TYPE TRANSCRIPTIONAL REGULATOR LEUO"/>
    <property type="match status" value="1"/>
</dbReference>
<evidence type="ECO:0000313" key="7">
    <source>
        <dbReference type="Proteomes" id="UP000052022"/>
    </source>
</evidence>
<evidence type="ECO:0000256" key="3">
    <source>
        <dbReference type="ARBA" id="ARBA00023125"/>
    </source>
</evidence>